<evidence type="ECO:0000313" key="1">
    <source>
        <dbReference type="EMBL" id="JAD40728.1"/>
    </source>
</evidence>
<accession>A0A0A8ZSS6</accession>
<sequence>MVDVSIWDRIGNLIFGNCR</sequence>
<reference evidence="1" key="2">
    <citation type="journal article" date="2015" name="Data Brief">
        <title>Shoot transcriptome of the giant reed, Arundo donax.</title>
        <authorList>
            <person name="Barrero R.A."/>
            <person name="Guerrero F.D."/>
            <person name="Moolhuijzen P."/>
            <person name="Goolsby J.A."/>
            <person name="Tidwell J."/>
            <person name="Bellgard S.E."/>
            <person name="Bellgard M.I."/>
        </authorList>
    </citation>
    <scope>NUCLEOTIDE SEQUENCE</scope>
    <source>
        <tissue evidence="1">Shoot tissue taken approximately 20 cm above the soil surface</tissue>
    </source>
</reference>
<proteinExistence type="predicted"/>
<name>A0A0A8ZSS6_ARUDO</name>
<reference evidence="1" key="1">
    <citation type="submission" date="2014-09" db="EMBL/GenBank/DDBJ databases">
        <authorList>
            <person name="Magalhaes I.L.F."/>
            <person name="Oliveira U."/>
            <person name="Santos F.R."/>
            <person name="Vidigal T.H.D.A."/>
            <person name="Brescovit A.D."/>
            <person name="Santos A.J."/>
        </authorList>
    </citation>
    <scope>NUCLEOTIDE SEQUENCE</scope>
    <source>
        <tissue evidence="1">Shoot tissue taken approximately 20 cm above the soil surface</tissue>
    </source>
</reference>
<organism evidence="1">
    <name type="scientific">Arundo donax</name>
    <name type="common">Giant reed</name>
    <name type="synonym">Donax arundinaceus</name>
    <dbReference type="NCBI Taxonomy" id="35708"/>
    <lineage>
        <taxon>Eukaryota</taxon>
        <taxon>Viridiplantae</taxon>
        <taxon>Streptophyta</taxon>
        <taxon>Embryophyta</taxon>
        <taxon>Tracheophyta</taxon>
        <taxon>Spermatophyta</taxon>
        <taxon>Magnoliopsida</taxon>
        <taxon>Liliopsida</taxon>
        <taxon>Poales</taxon>
        <taxon>Poaceae</taxon>
        <taxon>PACMAD clade</taxon>
        <taxon>Arundinoideae</taxon>
        <taxon>Arundineae</taxon>
        <taxon>Arundo</taxon>
    </lineage>
</organism>
<dbReference type="EMBL" id="GBRH01257167">
    <property type="protein sequence ID" value="JAD40728.1"/>
    <property type="molecule type" value="Transcribed_RNA"/>
</dbReference>
<protein>
    <submittedName>
        <fullName evidence="1">Uncharacterized protein</fullName>
    </submittedName>
</protein>
<dbReference type="AlphaFoldDB" id="A0A0A8ZSS6"/>